<name>A0A7Y9GCM7_9ACTN</name>
<reference evidence="2 3" key="1">
    <citation type="submission" date="2020-07" db="EMBL/GenBank/DDBJ databases">
        <title>Sequencing the genomes of 1000 actinobacteria strains.</title>
        <authorList>
            <person name="Klenk H.-P."/>
        </authorList>
    </citation>
    <scope>NUCLEOTIDE SEQUENCE [LARGE SCALE GENOMIC DNA]</scope>
    <source>
        <strain evidence="2 3">DSM 43461</strain>
    </source>
</reference>
<keyword evidence="3" id="KW-1185">Reference proteome</keyword>
<dbReference type="AlphaFoldDB" id="A0A7Y9GCM7"/>
<feature type="compositionally biased region" description="Acidic residues" evidence="1">
    <location>
        <begin position="23"/>
        <end position="39"/>
    </location>
</feature>
<feature type="region of interest" description="Disordered" evidence="1">
    <location>
        <begin position="1"/>
        <end position="39"/>
    </location>
</feature>
<gene>
    <name evidence="2" type="ORF">BJ999_004307</name>
</gene>
<comment type="caution">
    <text evidence="2">The sequence shown here is derived from an EMBL/GenBank/DDBJ whole genome shotgun (WGS) entry which is preliminary data.</text>
</comment>
<evidence type="ECO:0000313" key="2">
    <source>
        <dbReference type="EMBL" id="NYE14011.1"/>
    </source>
</evidence>
<accession>A0A7Y9GCM7</accession>
<dbReference type="Proteomes" id="UP000591272">
    <property type="component" value="Unassembled WGS sequence"/>
</dbReference>
<proteinExistence type="predicted"/>
<organism evidence="2 3">
    <name type="scientific">Actinomadura citrea</name>
    <dbReference type="NCBI Taxonomy" id="46158"/>
    <lineage>
        <taxon>Bacteria</taxon>
        <taxon>Bacillati</taxon>
        <taxon>Actinomycetota</taxon>
        <taxon>Actinomycetes</taxon>
        <taxon>Streptosporangiales</taxon>
        <taxon>Thermomonosporaceae</taxon>
        <taxon>Actinomadura</taxon>
    </lineage>
</organism>
<protein>
    <submittedName>
        <fullName evidence="2">Uncharacterized protein</fullName>
    </submittedName>
</protein>
<evidence type="ECO:0000256" key="1">
    <source>
        <dbReference type="SAM" id="MobiDB-lite"/>
    </source>
</evidence>
<evidence type="ECO:0000313" key="3">
    <source>
        <dbReference type="Proteomes" id="UP000591272"/>
    </source>
</evidence>
<dbReference type="EMBL" id="JACCBT010000001">
    <property type="protein sequence ID" value="NYE14011.1"/>
    <property type="molecule type" value="Genomic_DNA"/>
</dbReference>
<sequence length="39" mass="4336">MNTPVPTGGCLYRAEQLRRLDPDPDVSELDEDDDACGRD</sequence>